<dbReference type="AlphaFoldDB" id="X1IJR0"/>
<proteinExistence type="predicted"/>
<sequence>HEHDSILEVAAENPWLCAVSLQNSPLVAAH</sequence>
<dbReference type="EMBL" id="BARU01021194">
    <property type="protein sequence ID" value="GAH57813.1"/>
    <property type="molecule type" value="Genomic_DNA"/>
</dbReference>
<accession>X1IJR0</accession>
<protein>
    <submittedName>
        <fullName evidence="1">Uncharacterized protein</fullName>
    </submittedName>
</protein>
<comment type="caution">
    <text evidence="1">The sequence shown here is derived from an EMBL/GenBank/DDBJ whole genome shotgun (WGS) entry which is preliminary data.</text>
</comment>
<feature type="non-terminal residue" evidence="1">
    <location>
        <position position="1"/>
    </location>
</feature>
<name>X1IJR0_9ZZZZ</name>
<evidence type="ECO:0000313" key="1">
    <source>
        <dbReference type="EMBL" id="GAH57813.1"/>
    </source>
</evidence>
<organism evidence="1">
    <name type="scientific">marine sediment metagenome</name>
    <dbReference type="NCBI Taxonomy" id="412755"/>
    <lineage>
        <taxon>unclassified sequences</taxon>
        <taxon>metagenomes</taxon>
        <taxon>ecological metagenomes</taxon>
    </lineage>
</organism>
<gene>
    <name evidence="1" type="ORF">S03H2_34705</name>
</gene>
<reference evidence="1" key="1">
    <citation type="journal article" date="2014" name="Front. Microbiol.">
        <title>High frequency of phylogenetically diverse reductive dehalogenase-homologous genes in deep subseafloor sedimentary metagenomes.</title>
        <authorList>
            <person name="Kawai M."/>
            <person name="Futagami T."/>
            <person name="Toyoda A."/>
            <person name="Takaki Y."/>
            <person name="Nishi S."/>
            <person name="Hori S."/>
            <person name="Arai W."/>
            <person name="Tsubouchi T."/>
            <person name="Morono Y."/>
            <person name="Uchiyama I."/>
            <person name="Ito T."/>
            <person name="Fujiyama A."/>
            <person name="Inagaki F."/>
            <person name="Takami H."/>
        </authorList>
    </citation>
    <scope>NUCLEOTIDE SEQUENCE</scope>
    <source>
        <strain evidence="1">Expedition CK06-06</strain>
    </source>
</reference>